<dbReference type="EMBL" id="FORP01000021">
    <property type="protein sequence ID" value="SFK45083.1"/>
    <property type="molecule type" value="Genomic_DNA"/>
</dbReference>
<evidence type="ECO:0000259" key="1">
    <source>
        <dbReference type="Pfam" id="PF11575"/>
    </source>
</evidence>
<protein>
    <submittedName>
        <fullName evidence="2">FhuF 2Fe-2S C-terminal domain-containing protein</fullName>
    </submittedName>
</protein>
<dbReference type="GO" id="GO:0051537">
    <property type="term" value="F:2 iron, 2 sulfur cluster binding"/>
    <property type="evidence" value="ECO:0007669"/>
    <property type="project" value="InterPro"/>
</dbReference>
<dbReference type="Proteomes" id="UP000199025">
    <property type="component" value="Unassembled WGS sequence"/>
</dbReference>
<dbReference type="AlphaFoldDB" id="A0A1I3ZLZ0"/>
<evidence type="ECO:0000313" key="3">
    <source>
        <dbReference type="Proteomes" id="UP000199025"/>
    </source>
</evidence>
<reference evidence="2 3" key="1">
    <citation type="submission" date="2016-10" db="EMBL/GenBank/DDBJ databases">
        <authorList>
            <person name="de Groot N.N."/>
        </authorList>
    </citation>
    <scope>NUCLEOTIDE SEQUENCE [LARGE SCALE GENOMIC DNA]</scope>
    <source>
        <strain evidence="2 3">DSM 44468</strain>
    </source>
</reference>
<organism evidence="2 3">
    <name type="scientific">Amycolatopsis sacchari</name>
    <dbReference type="NCBI Taxonomy" id="115433"/>
    <lineage>
        <taxon>Bacteria</taxon>
        <taxon>Bacillati</taxon>
        <taxon>Actinomycetota</taxon>
        <taxon>Actinomycetes</taxon>
        <taxon>Pseudonocardiales</taxon>
        <taxon>Pseudonocardiaceae</taxon>
        <taxon>Amycolatopsis</taxon>
    </lineage>
</organism>
<evidence type="ECO:0000313" key="2">
    <source>
        <dbReference type="EMBL" id="SFK45083.1"/>
    </source>
</evidence>
<name>A0A1I3ZLZ0_9PSEU</name>
<proteinExistence type="predicted"/>
<keyword evidence="3" id="KW-1185">Reference proteome</keyword>
<sequence>MIAVPAARIEDRAWLRAQIGLAARRYGCAAPDVLGTIWWYSASSVLVAPTLETLARAEPLLDPALDALSLDLLEDGSLVAAHSARRLTGDVATAFAGMIESVVAALADVTGARAPALRAIATDSIANRLLWNGAPALAEPLATAIGLPKPRYTDVDGTTVVRRASCCLIYLATRQDKCLSCPRQTPAERERRLRSAFAQRGQ</sequence>
<feature type="domain" description="Ferric siderophore reductase C-terminal" evidence="1">
    <location>
        <begin position="163"/>
        <end position="183"/>
    </location>
</feature>
<dbReference type="Pfam" id="PF11575">
    <property type="entry name" value="FhuF_C"/>
    <property type="match status" value="1"/>
</dbReference>
<dbReference type="STRING" id="115433.SAMN05421835_121101"/>
<accession>A0A1I3ZLZ0</accession>
<dbReference type="InterPro" id="IPR024726">
    <property type="entry name" value="FhuF_C"/>
</dbReference>
<gene>
    <name evidence="2" type="ORF">SAMN05421835_121101</name>
</gene>